<protein>
    <submittedName>
        <fullName evidence="2">CopD family protein</fullName>
    </submittedName>
</protein>
<gene>
    <name evidence="2" type="ORF">K8G79_10820</name>
</gene>
<proteinExistence type="predicted"/>
<accession>A0AAJ1AIV6</accession>
<feature type="transmembrane region" description="Helical" evidence="1">
    <location>
        <begin position="53"/>
        <end position="76"/>
    </location>
</feature>
<name>A0AAJ1AIV6_9BACT</name>
<keyword evidence="1" id="KW-0472">Membrane</keyword>
<feature type="transmembrane region" description="Helical" evidence="1">
    <location>
        <begin position="113"/>
        <end position="135"/>
    </location>
</feature>
<dbReference type="AlphaFoldDB" id="A0AAJ1AIV6"/>
<evidence type="ECO:0000313" key="3">
    <source>
        <dbReference type="Proteomes" id="UP001197609"/>
    </source>
</evidence>
<comment type="caution">
    <text evidence="2">The sequence shown here is derived from an EMBL/GenBank/DDBJ whole genome shotgun (WGS) entry which is preliminary data.</text>
</comment>
<dbReference type="Proteomes" id="UP001197609">
    <property type="component" value="Unassembled WGS sequence"/>
</dbReference>
<keyword evidence="1" id="KW-0812">Transmembrane</keyword>
<evidence type="ECO:0000313" key="2">
    <source>
        <dbReference type="EMBL" id="MBZ0160608.1"/>
    </source>
</evidence>
<dbReference type="InterPro" id="IPR005265">
    <property type="entry name" value="HemJ-like"/>
</dbReference>
<sequence length="138" mass="14999">MFGFQIAVTLHLVGIIFWIGGIAARLILLDAAPSGAEVGVRSQLYQIQRRIHFIMEIPGSVMTLLAGGFLIHAAQVNFHLPWFRAKIALVIGLIVIELLASRRIKAFNASGRMGQAMGLFAGLVVFTLLTLVAVVTKF</sequence>
<keyword evidence="1" id="KW-1133">Transmembrane helix</keyword>
<dbReference type="EMBL" id="JAIOIU010000136">
    <property type="protein sequence ID" value="MBZ0160608.1"/>
    <property type="molecule type" value="Genomic_DNA"/>
</dbReference>
<organism evidence="2 3">
    <name type="scientific">Candidatus Methylomirabilis tolerans</name>
    <dbReference type="NCBI Taxonomy" id="3123416"/>
    <lineage>
        <taxon>Bacteria</taxon>
        <taxon>Candidatus Methylomirabilota</taxon>
        <taxon>Candidatus Methylomirabilia</taxon>
        <taxon>Candidatus Methylomirabilales</taxon>
        <taxon>Candidatus Methylomirabilaceae</taxon>
        <taxon>Candidatus Methylomirabilis</taxon>
    </lineage>
</organism>
<evidence type="ECO:0000256" key="1">
    <source>
        <dbReference type="SAM" id="Phobius"/>
    </source>
</evidence>
<reference evidence="2 3" key="1">
    <citation type="journal article" date="2021" name="bioRxiv">
        <title>Unraveling nitrogen, sulfur and carbon metabolic pathways and microbial community transcriptional responses to substrate deprivation and toxicity stresses in a bioreactor mimicking anoxic brackish coastal sediment conditions.</title>
        <authorList>
            <person name="Martins P.D."/>
            <person name="Echeveste M.J."/>
            <person name="Arshad A."/>
            <person name="Kurth J."/>
            <person name="Ouboter H."/>
            <person name="Jetten M.S.M."/>
            <person name="Welte C.U."/>
        </authorList>
    </citation>
    <scope>NUCLEOTIDE SEQUENCE [LARGE SCALE GENOMIC DNA]</scope>
    <source>
        <strain evidence="2">MAG_38</strain>
    </source>
</reference>
<feature type="transmembrane region" description="Helical" evidence="1">
    <location>
        <begin position="82"/>
        <end position="101"/>
    </location>
</feature>
<dbReference type="Pfam" id="PF03653">
    <property type="entry name" value="UPF0093"/>
    <property type="match status" value="1"/>
</dbReference>
<feature type="transmembrane region" description="Helical" evidence="1">
    <location>
        <begin position="6"/>
        <end position="32"/>
    </location>
</feature>